<feature type="domain" description="Dynamin N-terminal" evidence="7">
    <location>
        <begin position="38"/>
        <end position="192"/>
    </location>
</feature>
<evidence type="ECO:0000256" key="5">
    <source>
        <dbReference type="ARBA" id="ARBA00023136"/>
    </source>
</evidence>
<dbReference type="SUPFAM" id="SSF52540">
    <property type="entry name" value="P-loop containing nucleoside triphosphate hydrolases"/>
    <property type="match status" value="2"/>
</dbReference>
<feature type="coiled-coil region" evidence="6">
    <location>
        <begin position="472"/>
        <end position="506"/>
    </location>
</feature>
<dbReference type="PANTHER" id="PTHR10465:SF0">
    <property type="entry name" value="SARCALUMENIN"/>
    <property type="match status" value="1"/>
</dbReference>
<dbReference type="EMBL" id="JBHSPF010000018">
    <property type="protein sequence ID" value="MFC5628282.1"/>
    <property type="molecule type" value="Genomic_DNA"/>
</dbReference>
<dbReference type="InterPro" id="IPR005225">
    <property type="entry name" value="Small_GTP-bd"/>
</dbReference>
<evidence type="ECO:0000313" key="9">
    <source>
        <dbReference type="Proteomes" id="UP001596143"/>
    </source>
</evidence>
<comment type="caution">
    <text evidence="8">The sequence shown here is derived from an EMBL/GenBank/DDBJ whole genome shotgun (WGS) entry which is preliminary data.</text>
</comment>
<dbReference type="NCBIfam" id="TIGR00231">
    <property type="entry name" value="small_GTP"/>
    <property type="match status" value="1"/>
</dbReference>
<evidence type="ECO:0000256" key="6">
    <source>
        <dbReference type="SAM" id="Coils"/>
    </source>
</evidence>
<dbReference type="Proteomes" id="UP001596143">
    <property type="component" value="Unassembled WGS sequence"/>
</dbReference>
<dbReference type="InterPro" id="IPR027417">
    <property type="entry name" value="P-loop_NTPase"/>
</dbReference>
<accession>A0ABW0U469</accession>
<evidence type="ECO:0000256" key="2">
    <source>
        <dbReference type="ARBA" id="ARBA00022741"/>
    </source>
</evidence>
<comment type="subcellular location">
    <subcellularLocation>
        <location evidence="1">Membrane</location>
    </subcellularLocation>
</comment>
<dbReference type="InterPro" id="IPR027094">
    <property type="entry name" value="Mitofusin_fam"/>
</dbReference>
<keyword evidence="6" id="KW-0175">Coiled coil</keyword>
<dbReference type="Gene3D" id="3.40.50.300">
    <property type="entry name" value="P-loop containing nucleotide triphosphate hydrolases"/>
    <property type="match status" value="2"/>
</dbReference>
<keyword evidence="2" id="KW-0547">Nucleotide-binding</keyword>
<feature type="coiled-coil region" evidence="6">
    <location>
        <begin position="935"/>
        <end position="969"/>
    </location>
</feature>
<dbReference type="Pfam" id="PF00350">
    <property type="entry name" value="Dynamin_N"/>
    <property type="match status" value="2"/>
</dbReference>
<proteinExistence type="predicted"/>
<evidence type="ECO:0000259" key="7">
    <source>
        <dbReference type="Pfam" id="PF00350"/>
    </source>
</evidence>
<organism evidence="8 9">
    <name type="scientific">Aliibacillus thermotolerans</name>
    <dbReference type="NCBI Taxonomy" id="1834418"/>
    <lineage>
        <taxon>Bacteria</taxon>
        <taxon>Bacillati</taxon>
        <taxon>Bacillota</taxon>
        <taxon>Bacilli</taxon>
        <taxon>Bacillales</taxon>
        <taxon>Bacillaceae</taxon>
        <taxon>Aliibacillus</taxon>
    </lineage>
</organism>
<protein>
    <submittedName>
        <fullName evidence="8">Dynamin family protein</fullName>
    </submittedName>
</protein>
<name>A0ABW0U469_9BACI</name>
<keyword evidence="9" id="KW-1185">Reference proteome</keyword>
<dbReference type="CDD" id="cd09912">
    <property type="entry name" value="DLP_2"/>
    <property type="match status" value="1"/>
</dbReference>
<evidence type="ECO:0000313" key="8">
    <source>
        <dbReference type="EMBL" id="MFC5628282.1"/>
    </source>
</evidence>
<keyword evidence="4" id="KW-0342">GTP-binding</keyword>
<reference evidence="9" key="1">
    <citation type="journal article" date="2019" name="Int. J. Syst. Evol. Microbiol.">
        <title>The Global Catalogue of Microorganisms (GCM) 10K type strain sequencing project: providing services to taxonomists for standard genome sequencing and annotation.</title>
        <authorList>
            <consortium name="The Broad Institute Genomics Platform"/>
            <consortium name="The Broad Institute Genome Sequencing Center for Infectious Disease"/>
            <person name="Wu L."/>
            <person name="Ma J."/>
        </authorList>
    </citation>
    <scope>NUCLEOTIDE SEQUENCE [LARGE SCALE GENOMIC DNA]</scope>
    <source>
        <strain evidence="9">CGMCC 1.15790</strain>
    </source>
</reference>
<evidence type="ECO:0000256" key="4">
    <source>
        <dbReference type="ARBA" id="ARBA00023134"/>
    </source>
</evidence>
<dbReference type="RefSeq" id="WP_270897545.1">
    <property type="nucleotide sequence ID" value="NZ_JBHSPF010000018.1"/>
</dbReference>
<gene>
    <name evidence="8" type="ORF">ACFPTR_05150</name>
</gene>
<feature type="domain" description="Dynamin N-terminal" evidence="7">
    <location>
        <begin position="618"/>
        <end position="838"/>
    </location>
</feature>
<sequence>MNDVQVIDHDLATLPFQREDEERLQKLARKKEDPFFEIAFCGHFSAGKSTLLNRLLGNELLPTSPIPTSANVISIQNGDVKLEVERHDGEVEVWHEEIPWAEAKRWGMDGESISSIRIYAPLPFLSKRAKILDTPGVDSTDVRHQQVTAQQLMTTDFIVYVTDYNHVQSETNIHFLKQLSNENKPILLVINQIDKHDENELSLQVFENNVRNMLVQFGIQPIHVFFTSMKVEDHPFNQYEQLEKFIKGMTYSSSSLIEDSLKQLERGTVLHLLERLKEEKEEAFDDWKQSVTEKGLDPHLFMERQKRQERLADMNDEKRKAIQSLYQERDHLFQNAQLFPYTTTEKARQWLESQQPSFKVGFLFSGKKTKEERQRRERALLEELNEKIKTQLLFHVRNMLLKVDEVLLEEKETYQKEVQTIEFTADASLLTRFVTSATEMDRKFVYTFTKNVTNEIVKEVKHKTDHLFHEYERAIEKRFHLLKEELEEKERAVSHVQEEWERWEETEASYDRSIEKCKIWLEQHEKDQHFFDTLKRAAEKPYPEDAIHPIAVIQEEESVISEKEDIVLNERDAVNVDDSFLQPLYEYLKTFAARDIFQEEKKRLLQLLTQYENNTAVISLFGAFSAGKSSFINAMLGDTVLPVSPHPTTAAVNRIRKSTEDYPHGTVVIQMKDENFLQDEIQAASRELGLSLDFDSISQWKKPATQGLNGYQRMYADYLHTLKEGMKREQRRLGEQVQIDLKELDEWVAKEERACMIQEVIVYYDSEWTEKGLELVDTPGVNSIHGRHTNVAFEQLRQSDAIFYLTYYNHAFSKADEMFLQQLGRANEHFETNKLYFIINAADLASNRYELHGVKAHVKEQLEKNGIQTPRLFALSSKEGLKRKRSLSHHEETGKAFEQFEQFFTETTWKELQHLHLQKMKREWTTIFEQLSMVLRSMSKDQKALEKHLQEKNDAAERLKKKVSQFHVQFLFSLLMEEIEQQSSYLKERTSFHVQDYFHHVINPTIFTATSKKQQKNQLQGALQELEGFLRQYVSQEIETMFIRLETKAQKAVSQYVEEFFEQQKPPQLYLIPPTLDIAIQHPLKKDNRLSLHQEHLLSYFKSTKDFFENQQVNEMKEALRENIHSVMHPFMQEFEKEMEEELKEIVQTLTVKGREEIIAEIEKEMERSTWLYDLDRKPEIEEEVRFIEASLQA</sequence>
<keyword evidence="5" id="KW-0472">Membrane</keyword>
<dbReference type="InterPro" id="IPR045063">
    <property type="entry name" value="Dynamin_N"/>
</dbReference>
<evidence type="ECO:0000256" key="1">
    <source>
        <dbReference type="ARBA" id="ARBA00004370"/>
    </source>
</evidence>
<dbReference type="PANTHER" id="PTHR10465">
    <property type="entry name" value="TRANSMEMBRANE GTPASE FZO1"/>
    <property type="match status" value="1"/>
</dbReference>
<evidence type="ECO:0000256" key="3">
    <source>
        <dbReference type="ARBA" id="ARBA00022801"/>
    </source>
</evidence>
<keyword evidence="3" id="KW-0378">Hydrolase</keyword>